<reference evidence="17 18" key="1">
    <citation type="journal article" date="2015" name="Genome Biol. Evol.">
        <title>Distinctive Genome Reduction Rates Revealed by Genomic Analyses of Two Coxiella-Like Endosymbionts in Ticks.</title>
        <authorList>
            <person name="Gottlieb Y."/>
            <person name="Lalzar I."/>
            <person name="Klasson L."/>
        </authorList>
    </citation>
    <scope>NUCLEOTIDE SEQUENCE [LARGE SCALE GENOMIC DNA]</scope>
    <source>
        <strain evidence="17 18">CRt</strain>
    </source>
</reference>
<evidence type="ECO:0000259" key="14">
    <source>
        <dbReference type="Pfam" id="PF11940"/>
    </source>
</evidence>
<proteinExistence type="inferred from homology"/>
<comment type="catalytic activity">
    <reaction evidence="1">
        <text>Release of an N-terminal amino acid, Xaa-|-Yaa- from a peptide, amide or arylamide. Xaa is preferably Ala, but may be most amino acids including Pro (slow action). When a terminal hydrophobic residue is followed by a prolyl residue, the two may be released as an intact Xaa-Pro dipeptide.</text>
        <dbReference type="EC" id="3.4.11.2"/>
    </reaction>
</comment>
<dbReference type="InterPro" id="IPR035414">
    <property type="entry name" value="Peptidase_M1_pepN_Ig-like"/>
</dbReference>
<organism evidence="17 18">
    <name type="scientific">Candidatus Coxiella mudrowiae</name>
    <dbReference type="NCBI Taxonomy" id="2054173"/>
    <lineage>
        <taxon>Bacteria</taxon>
        <taxon>Pseudomonadati</taxon>
        <taxon>Pseudomonadota</taxon>
        <taxon>Gammaproteobacteria</taxon>
        <taxon>Legionellales</taxon>
        <taxon>Coxiellaceae</taxon>
        <taxon>Coxiella</taxon>
    </lineage>
</organism>
<dbReference type="PRINTS" id="PR00756">
    <property type="entry name" value="ALADIPTASE"/>
</dbReference>
<keyword evidence="11" id="KW-0482">Metalloprotease</keyword>
<dbReference type="Gene3D" id="2.60.40.1730">
    <property type="entry name" value="tricorn interacting facor f3 domain"/>
    <property type="match status" value="1"/>
</dbReference>
<dbReference type="InterPro" id="IPR045357">
    <property type="entry name" value="Aminopeptidase_N-like_N"/>
</dbReference>
<evidence type="ECO:0000256" key="3">
    <source>
        <dbReference type="ARBA" id="ARBA00010136"/>
    </source>
</evidence>
<dbReference type="Pfam" id="PF17900">
    <property type="entry name" value="Peptidase_M1_N"/>
    <property type="match status" value="1"/>
</dbReference>
<dbReference type="InterPro" id="IPR027268">
    <property type="entry name" value="Peptidase_M4/M1_CTD_sf"/>
</dbReference>
<protein>
    <recommendedName>
        <fullName evidence="5 12">Aminopeptidase N</fullName>
        <ecNumber evidence="4 12">3.4.11.2</ecNumber>
    </recommendedName>
</protein>
<evidence type="ECO:0000256" key="10">
    <source>
        <dbReference type="ARBA" id="ARBA00022833"/>
    </source>
</evidence>
<evidence type="ECO:0000259" key="15">
    <source>
        <dbReference type="Pfam" id="PF17432"/>
    </source>
</evidence>
<dbReference type="Pfam" id="PF11940">
    <property type="entry name" value="DUF3458"/>
    <property type="match status" value="1"/>
</dbReference>
<evidence type="ECO:0000256" key="9">
    <source>
        <dbReference type="ARBA" id="ARBA00022801"/>
    </source>
</evidence>
<dbReference type="SUPFAM" id="SSF63737">
    <property type="entry name" value="Leukotriene A4 hydrolase N-terminal domain"/>
    <property type="match status" value="1"/>
</dbReference>
<dbReference type="PANTHER" id="PTHR46322">
    <property type="entry name" value="PUROMYCIN-SENSITIVE AMINOPEPTIDASE"/>
    <property type="match status" value="1"/>
</dbReference>
<feature type="domain" description="Peptidase M1 membrane alanine aminopeptidase" evidence="13">
    <location>
        <begin position="230"/>
        <end position="444"/>
    </location>
</feature>
<evidence type="ECO:0000313" key="18">
    <source>
        <dbReference type="Proteomes" id="UP000063965"/>
    </source>
</evidence>
<dbReference type="GO" id="GO:0004177">
    <property type="term" value="F:aminopeptidase activity"/>
    <property type="evidence" value="ECO:0007669"/>
    <property type="project" value="UniProtKB-KW"/>
</dbReference>
<evidence type="ECO:0000256" key="8">
    <source>
        <dbReference type="ARBA" id="ARBA00022723"/>
    </source>
</evidence>
<dbReference type="InterPro" id="IPR037144">
    <property type="entry name" value="Peptidase_M1_pepN_C_sf"/>
</dbReference>
<evidence type="ECO:0000256" key="7">
    <source>
        <dbReference type="ARBA" id="ARBA00022670"/>
    </source>
</evidence>
<dbReference type="Gene3D" id="1.10.390.10">
    <property type="entry name" value="Neutral Protease Domain 2"/>
    <property type="match status" value="1"/>
</dbReference>
<dbReference type="CDD" id="cd09600">
    <property type="entry name" value="M1_APN"/>
    <property type="match status" value="1"/>
</dbReference>
<dbReference type="Gene3D" id="2.60.40.1840">
    <property type="match status" value="1"/>
</dbReference>
<keyword evidence="10" id="KW-0862">Zinc</keyword>
<gene>
    <name evidence="17" type="primary">pepN</name>
    <name evidence="17" type="ORF">CleRT_12710</name>
</gene>
<dbReference type="InterPro" id="IPR024601">
    <property type="entry name" value="Peptidase_M1_pepN_C"/>
</dbReference>
<evidence type="ECO:0000313" key="17">
    <source>
        <dbReference type="EMBL" id="AKQ33856.1"/>
    </source>
</evidence>
<dbReference type="InterPro" id="IPR038438">
    <property type="entry name" value="PepN_Ig-like_sf"/>
</dbReference>
<dbReference type="Gene3D" id="1.25.50.10">
    <property type="entry name" value="Peptidase M1, alanyl aminopeptidase, C-terminal domain"/>
    <property type="match status" value="1"/>
</dbReference>
<evidence type="ECO:0000256" key="4">
    <source>
        <dbReference type="ARBA" id="ARBA00012564"/>
    </source>
</evidence>
<dbReference type="SUPFAM" id="SSF55486">
    <property type="entry name" value="Metalloproteases ('zincins'), catalytic domain"/>
    <property type="match status" value="1"/>
</dbReference>
<keyword evidence="6 17" id="KW-0031">Aminopeptidase</keyword>
<keyword evidence="18" id="KW-1185">Reference proteome</keyword>
<name>A0ABM5UV63_9COXI</name>
<evidence type="ECO:0000256" key="6">
    <source>
        <dbReference type="ARBA" id="ARBA00022438"/>
    </source>
</evidence>
<keyword evidence="7" id="KW-0645">Protease</keyword>
<dbReference type="RefSeq" id="WP_048875512.1">
    <property type="nucleotide sequence ID" value="NZ_CP011126.1"/>
</dbReference>
<evidence type="ECO:0000259" key="13">
    <source>
        <dbReference type="Pfam" id="PF01433"/>
    </source>
</evidence>
<evidence type="ECO:0000256" key="5">
    <source>
        <dbReference type="ARBA" id="ARBA00015611"/>
    </source>
</evidence>
<sequence>MSDKKPQSIYLKYYHFPSFLIDTVHMHIDLDEEETSIKTVLSLQRNPKIKTSPPLILNGEAMTLKRIALNGQALSSTDYEINDFSLTIPDVPEEFILETEVIIKPQENTQLSGLYKSRDNFCTQCEPHGFRRITYFLDRPDVLARYTTTITADKDKYPFLLSNGNLIETKTLEGNRQWVHWEDPLKKPSYLFALVAGNFDLLEDTFVTQSGREVALRLYLEKGFKDQGPFALQALKKAMKWDEEKFGREYDLDIYMIVAVSDFNMGAMENKGLNIFNTKNILANSKTATDEDYIRIENVIGHEYFHNWSGNRVTCRDWFQITLKEGLTVLRDQLFIEDVTSKGVARIGSVNYLRNVQFAEDAGPMAHPIRPRSYIEVNNFYTSTVYNKGAEVIRMVQTLLGPEVFRKAMDLYFWRYDGEAVTTEDFIQAMADASDNNFDQFKRWYNQAGTPVLDLESEYNENEETLTLKVKQSCPPTPGQSEKLPLHIPLALGFVGPECQDIPTQLAGEDEVIQGTRILEIKKLEEIFRFINVKHKPALSLLRDFSAPVRLNYSYGDEELLWLFQCDSDPFGRWEAGQVFAKRLIFNLVADYQQQKSLKLDNRLIESFRKIIQGPHRDHGYEATLLLLPTEAYLMQFIKNMDIEALHPIRQFVKKELSAALISELTTTYENHQLPVYEYSWADVGKRALKNRCLDYLTENGGDQYVLAYQQFKNSDNMTDIVGALFALINHECEERQRALDEFYQQWKNQPLIINKWMALQASSQLPSTVETVKKLIQHPAFDIKNPNNVCALLVTFGMNVVCFHDKSGEGYRLIADQVLKIDPMNPQVAARVLQPLSCWQIMDEKRQGLMKAELNRIAEAPRLSTDVYEIVTKSLT</sequence>
<dbReference type="InterPro" id="IPR001930">
    <property type="entry name" value="Peptidase_M1"/>
</dbReference>
<keyword evidence="9" id="KW-0378">Hydrolase</keyword>
<feature type="domain" description="Peptidase M1 alanyl aminopeptidase Ig-like fold" evidence="14">
    <location>
        <begin position="449"/>
        <end position="553"/>
    </location>
</feature>
<keyword evidence="8" id="KW-0479">Metal-binding</keyword>
<dbReference type="InterPro" id="IPR014782">
    <property type="entry name" value="Peptidase_M1_dom"/>
</dbReference>
<evidence type="ECO:0000256" key="1">
    <source>
        <dbReference type="ARBA" id="ARBA00000098"/>
    </source>
</evidence>
<dbReference type="InterPro" id="IPR012779">
    <property type="entry name" value="Peptidase_M1_pepN"/>
</dbReference>
<comment type="similarity">
    <text evidence="3">Belongs to the peptidase M1 family.</text>
</comment>
<evidence type="ECO:0000256" key="11">
    <source>
        <dbReference type="ARBA" id="ARBA00023049"/>
    </source>
</evidence>
<evidence type="ECO:0000256" key="12">
    <source>
        <dbReference type="NCBIfam" id="TIGR02414"/>
    </source>
</evidence>
<dbReference type="PANTHER" id="PTHR46322:SF1">
    <property type="entry name" value="PUROMYCIN-SENSITIVE AMINOPEPTIDASE"/>
    <property type="match status" value="1"/>
</dbReference>
<dbReference type="NCBIfam" id="TIGR02414">
    <property type="entry name" value="pepN_proteo"/>
    <property type="match status" value="1"/>
</dbReference>
<dbReference type="EMBL" id="CP011126">
    <property type="protein sequence ID" value="AKQ33856.1"/>
    <property type="molecule type" value="Genomic_DNA"/>
</dbReference>
<feature type="domain" description="Peptidase M1 alanyl aminopeptidase C-terminal" evidence="15">
    <location>
        <begin position="557"/>
        <end position="876"/>
    </location>
</feature>
<dbReference type="Gene3D" id="3.30.2010.30">
    <property type="match status" value="1"/>
</dbReference>
<dbReference type="Proteomes" id="UP000063965">
    <property type="component" value="Chromosome"/>
</dbReference>
<dbReference type="EC" id="3.4.11.2" evidence="4 12"/>
<dbReference type="InterPro" id="IPR042097">
    <property type="entry name" value="Aminopeptidase_N-like_N_sf"/>
</dbReference>
<dbReference type="Pfam" id="PF01433">
    <property type="entry name" value="Peptidase_M1"/>
    <property type="match status" value="1"/>
</dbReference>
<dbReference type="Pfam" id="PF17432">
    <property type="entry name" value="DUF3458_C"/>
    <property type="match status" value="1"/>
</dbReference>
<evidence type="ECO:0000259" key="16">
    <source>
        <dbReference type="Pfam" id="PF17900"/>
    </source>
</evidence>
<evidence type="ECO:0000256" key="2">
    <source>
        <dbReference type="ARBA" id="ARBA00001947"/>
    </source>
</evidence>
<comment type="cofactor">
    <cofactor evidence="2">
        <name>Zn(2+)</name>
        <dbReference type="ChEBI" id="CHEBI:29105"/>
    </cofactor>
</comment>
<accession>A0ABM5UV63</accession>
<feature type="domain" description="Aminopeptidase N-like N-terminal" evidence="16">
    <location>
        <begin position="26"/>
        <end position="191"/>
    </location>
</feature>